<evidence type="ECO:0000313" key="2">
    <source>
        <dbReference type="Proteomes" id="UP000179467"/>
    </source>
</evidence>
<sequence>MIQNLIDKRDRPGRWRTVRAVLEPAGQGAVGAELVPAYLLACDIQTASIEREAISVAEAVRWASAQPWPVDLYLHDDGAETA</sequence>
<dbReference type="OrthoDB" id="7867624at2"/>
<keyword evidence="2" id="KW-1185">Reference proteome</keyword>
<dbReference type="Proteomes" id="UP000179467">
    <property type="component" value="Unassembled WGS sequence"/>
</dbReference>
<protein>
    <submittedName>
        <fullName evidence="1">Uncharacterized protein</fullName>
    </submittedName>
</protein>
<accession>A0A1S1HJ25</accession>
<dbReference type="AlphaFoldDB" id="A0A1S1HJ25"/>
<dbReference type="RefSeq" id="WP_070935025.1">
    <property type="nucleotide sequence ID" value="NZ_MIPT01000001.1"/>
</dbReference>
<name>A0A1S1HJ25_9SPHN</name>
<organism evidence="1 2">
    <name type="scientific">Edaphosphingomonas haloaromaticamans</name>
    <dbReference type="NCBI Taxonomy" id="653954"/>
    <lineage>
        <taxon>Bacteria</taxon>
        <taxon>Pseudomonadati</taxon>
        <taxon>Pseudomonadota</taxon>
        <taxon>Alphaproteobacteria</taxon>
        <taxon>Sphingomonadales</taxon>
        <taxon>Rhizorhabdaceae</taxon>
        <taxon>Edaphosphingomonas</taxon>
    </lineage>
</organism>
<reference evidence="1 2" key="1">
    <citation type="submission" date="2016-09" db="EMBL/GenBank/DDBJ databases">
        <title>Metabolic pathway, cell adaptation mechanisms and a novel monoxygenase revealed through proteogenomic-transcription analysis of a Sphingomonas haloaromaticamans strain degrading the fungicide ortho-phenylphenol.</title>
        <authorList>
            <person name="Perruchon C."/>
            <person name="Papadopoulou E.S."/>
            <person name="Rousidou C."/>
            <person name="Vasileiadis S."/>
            <person name="Tanou G."/>
            <person name="Amoutzias G."/>
            <person name="Molassiotis A."/>
            <person name="Karpouzas D.G."/>
        </authorList>
    </citation>
    <scope>NUCLEOTIDE SEQUENCE [LARGE SCALE GENOMIC DNA]</scope>
    <source>
        <strain evidence="1 2">P3</strain>
    </source>
</reference>
<evidence type="ECO:0000313" key="1">
    <source>
        <dbReference type="EMBL" id="OHT22058.1"/>
    </source>
</evidence>
<dbReference type="EMBL" id="MIPT01000001">
    <property type="protein sequence ID" value="OHT22058.1"/>
    <property type="molecule type" value="Genomic_DNA"/>
</dbReference>
<proteinExistence type="predicted"/>
<gene>
    <name evidence="1" type="ORF">BHE75_04080</name>
</gene>
<comment type="caution">
    <text evidence="1">The sequence shown here is derived from an EMBL/GenBank/DDBJ whole genome shotgun (WGS) entry which is preliminary data.</text>
</comment>